<feature type="region of interest" description="Disordered" evidence="6">
    <location>
        <begin position="1073"/>
        <end position="1093"/>
    </location>
</feature>
<evidence type="ECO:0000256" key="1">
    <source>
        <dbReference type="ARBA" id="ARBA00022536"/>
    </source>
</evidence>
<dbReference type="PRINTS" id="PR01983">
    <property type="entry name" value="NOTCH"/>
</dbReference>
<feature type="domain" description="SEA" evidence="8">
    <location>
        <begin position="135"/>
        <end position="256"/>
    </location>
</feature>
<feature type="domain" description="SEA" evidence="8">
    <location>
        <begin position="880"/>
        <end position="990"/>
    </location>
</feature>
<evidence type="ECO:0000259" key="9">
    <source>
        <dbReference type="PROSITE" id="PS50026"/>
    </source>
</evidence>
<evidence type="ECO:0000256" key="4">
    <source>
        <dbReference type="ARBA" id="ARBA00023157"/>
    </source>
</evidence>
<dbReference type="Pfam" id="PF01390">
    <property type="entry name" value="SEA"/>
    <property type="match status" value="1"/>
</dbReference>
<evidence type="ECO:0000313" key="10">
    <source>
        <dbReference type="EMBL" id="KAK2569411.1"/>
    </source>
</evidence>
<evidence type="ECO:0000256" key="3">
    <source>
        <dbReference type="ARBA" id="ARBA00022737"/>
    </source>
</evidence>
<name>A0AAD9QXT2_ACRCE</name>
<dbReference type="GO" id="GO:0005509">
    <property type="term" value="F:calcium ion binding"/>
    <property type="evidence" value="ECO:0007669"/>
    <property type="project" value="InterPro"/>
</dbReference>
<dbReference type="InterPro" id="IPR001881">
    <property type="entry name" value="EGF-like_Ca-bd_dom"/>
</dbReference>
<dbReference type="Pfam" id="PF00008">
    <property type="entry name" value="EGF"/>
    <property type="match status" value="1"/>
</dbReference>
<keyword evidence="1 5" id="KW-0245">EGF-like domain</keyword>
<dbReference type="PROSITE" id="PS00010">
    <property type="entry name" value="ASX_HYDROXYL"/>
    <property type="match status" value="1"/>
</dbReference>
<proteinExistence type="predicted"/>
<dbReference type="InterPro" id="IPR000742">
    <property type="entry name" value="EGF"/>
</dbReference>
<evidence type="ECO:0000256" key="7">
    <source>
        <dbReference type="SAM" id="Phobius"/>
    </source>
</evidence>
<comment type="caution">
    <text evidence="5">Lacks conserved residue(s) required for the propagation of feature annotation.</text>
</comment>
<dbReference type="SUPFAM" id="SSF57184">
    <property type="entry name" value="Growth factor receptor domain"/>
    <property type="match status" value="1"/>
</dbReference>
<dbReference type="InterPro" id="IPR018097">
    <property type="entry name" value="EGF_Ca-bd_CS"/>
</dbReference>
<keyword evidence="7" id="KW-1133">Transmembrane helix</keyword>
<feature type="transmembrane region" description="Helical" evidence="7">
    <location>
        <begin position="263"/>
        <end position="290"/>
    </location>
</feature>
<protein>
    <submittedName>
        <fullName evidence="10">Protein eyes shut-like protein</fullName>
    </submittedName>
</protein>
<feature type="disulfide bond" evidence="5">
    <location>
        <begin position="83"/>
        <end position="92"/>
    </location>
</feature>
<gene>
    <name evidence="10" type="ORF">P5673_006337</name>
</gene>
<feature type="transmembrane region" description="Helical" evidence="7">
    <location>
        <begin position="18"/>
        <end position="37"/>
    </location>
</feature>
<dbReference type="PANTHER" id="PTHR12916:SF4">
    <property type="entry name" value="UNINFLATABLE, ISOFORM C"/>
    <property type="match status" value="1"/>
</dbReference>
<dbReference type="Gene3D" id="2.10.25.10">
    <property type="entry name" value="Laminin"/>
    <property type="match status" value="2"/>
</dbReference>
<dbReference type="InterPro" id="IPR000152">
    <property type="entry name" value="EGF-type_Asp/Asn_hydroxyl_site"/>
</dbReference>
<dbReference type="PROSITE" id="PS50026">
    <property type="entry name" value="EGF_3"/>
    <property type="match status" value="2"/>
</dbReference>
<keyword evidence="7" id="KW-0472">Membrane</keyword>
<feature type="compositionally biased region" description="Low complexity" evidence="6">
    <location>
        <begin position="722"/>
        <end position="733"/>
    </location>
</feature>
<dbReference type="PROSITE" id="PS01187">
    <property type="entry name" value="EGF_CA"/>
    <property type="match status" value="1"/>
</dbReference>
<dbReference type="PROSITE" id="PS50024">
    <property type="entry name" value="SEA"/>
    <property type="match status" value="2"/>
</dbReference>
<sequence length="1312" mass="145869">MEILCKIRRFNCDLKKNCVHASFVVPVFWVFIFLLLVEVSQGISCPVGFTGSNCTTDINDCLENNCSGSGNCSDRVNGFYCYCNDGFYGINCEINAGPCLPNPCENNGTCGEINSKFSCNCTPEFEGERCESEKPPIIFTVKITMTDRKYSSQYADLTDTVTRGLIRDLTDIFEPFLKSVFPRFMNIAFLEIFPGSVGAIFDTSFTSLSDVNETRIAEAFKQANGTSQLRFELFGIIEVGPKQNSTSTTASFPTDSPVVLEDWIIALIIAVSVICAMLLIILILLIIWVLKLQIYEKVKYIIESRFTNLLGMNTSSFPANSVSSIESHPLDTFTPRFTVTTSQSLSNANVLSLIRVSDSASQANLTSISRKMEYGIGYSAFTGVKTVTSTQEIVQSLSKHLPLKSISQISNTDEKSSFSSTKALLASERGTPTYTFASDLSMTSEVEAIVSMHRKSSFEATTFSTRYTYPEGRSTEELTPLNFTMTTRERKSTTLQNAGNLSTTASIKIEEMTIITTSTLGYFVPSIIDNYIRKTITSSNAYNISMRISLNQSGSFPTAIRERTSMVNRKSAEPSTSPNRFVSSRYSARRTTEAEYPFYISTTGVSAAIKASTPSVLQNTLTINVLTLEAITRKNEISMTSFYEKASNLVSTSMKRRSDSTNSPSKIMHSQVASETQEHLTSNVGNSRLAQHYSLSQNITTQWSDKITPTESTLTKRSTFTVSSSKPQPVSSKITTTDHKGPVTSTKISSLSTSPGNVTSLLNEPSKRSSGLSFISPSNIILSSTLHTPFTESLVVITSYTQSTPNKGNYPYMTDGTRSLQSKHSMIKIKTSGQSDSSKISHAFPSLVMIPSISLDTMSSTMALSSTSASTDLSRPPSSDPIKFQGMLILQMPWDPQYQSPFSPEFRALANEIKTELTKAFRSLEDFLSVQVQRFWKGSVGVDFLLVMRQSSQVDQCTIERTLTNANSTALLDLPLTFLQITKREVSTATPNSDSKSLERWEIILIVAAILVFFLLLTLCVMAVKLVRQGGGFGGRKKYDISNRQRKHLYSERNDSVTISRSNLPAILSMEERGQNMEQSLSGKPLPYGNTKSNSLEQLVEGKQGRRGADYREQDDKDHLYEEPITFTITRKKGVGNPAYDGDGTQLQMSAFKPDSLGDREFIGRPTTLESSLIKKVLQFDDKHKFVRFFLYARDSGIAKGQTLQAAVRNSFQLPKNEIGERSTLFLTHFYQKSIWAISTLDKFTQKHKLALARVITRRSLTAQRRTIKMKIAKLHDSDTFRRGFNRGLKSTNPKNVLSRSQTQPERRPYIH</sequence>
<dbReference type="Gene3D" id="3.30.70.960">
    <property type="entry name" value="SEA domain"/>
    <property type="match status" value="1"/>
</dbReference>
<dbReference type="SMART" id="SM00181">
    <property type="entry name" value="EGF"/>
    <property type="match status" value="2"/>
</dbReference>
<dbReference type="PROSITE" id="PS01186">
    <property type="entry name" value="EGF_2"/>
    <property type="match status" value="1"/>
</dbReference>
<evidence type="ECO:0000313" key="11">
    <source>
        <dbReference type="Proteomes" id="UP001249851"/>
    </source>
</evidence>
<evidence type="ECO:0000256" key="6">
    <source>
        <dbReference type="SAM" id="MobiDB-lite"/>
    </source>
</evidence>
<feature type="compositionally biased region" description="Polar residues" evidence="6">
    <location>
        <begin position="743"/>
        <end position="757"/>
    </location>
</feature>
<feature type="region of interest" description="Disordered" evidence="6">
    <location>
        <begin position="714"/>
        <end position="757"/>
    </location>
</feature>
<feature type="region of interest" description="Disordered" evidence="6">
    <location>
        <begin position="652"/>
        <end position="681"/>
    </location>
</feature>
<reference evidence="10" key="2">
    <citation type="journal article" date="2023" name="Science">
        <title>Genomic signatures of disease resistance in endangered staghorn corals.</title>
        <authorList>
            <person name="Vollmer S.V."/>
            <person name="Selwyn J.D."/>
            <person name="Despard B.A."/>
            <person name="Roesel C.L."/>
        </authorList>
    </citation>
    <scope>NUCLEOTIDE SEQUENCE</scope>
    <source>
        <strain evidence="10">K2</strain>
    </source>
</reference>
<evidence type="ECO:0000259" key="8">
    <source>
        <dbReference type="PROSITE" id="PS50024"/>
    </source>
</evidence>
<feature type="compositionally biased region" description="Polar residues" evidence="6">
    <location>
        <begin position="671"/>
        <end position="681"/>
    </location>
</feature>
<organism evidence="10 11">
    <name type="scientific">Acropora cervicornis</name>
    <name type="common">Staghorn coral</name>
    <dbReference type="NCBI Taxonomy" id="6130"/>
    <lineage>
        <taxon>Eukaryota</taxon>
        <taxon>Metazoa</taxon>
        <taxon>Cnidaria</taxon>
        <taxon>Anthozoa</taxon>
        <taxon>Hexacorallia</taxon>
        <taxon>Scleractinia</taxon>
        <taxon>Astrocoeniina</taxon>
        <taxon>Acroporidae</taxon>
        <taxon>Acropora</taxon>
    </lineage>
</organism>
<dbReference type="Proteomes" id="UP001249851">
    <property type="component" value="Unassembled WGS sequence"/>
</dbReference>
<comment type="caution">
    <text evidence="10">The sequence shown here is derived from an EMBL/GenBank/DDBJ whole genome shotgun (WGS) entry which is preliminary data.</text>
</comment>
<feature type="region of interest" description="Disordered" evidence="6">
    <location>
        <begin position="1283"/>
        <end position="1312"/>
    </location>
</feature>
<dbReference type="SUPFAM" id="SSF82671">
    <property type="entry name" value="SEA domain"/>
    <property type="match status" value="1"/>
</dbReference>
<evidence type="ECO:0000256" key="2">
    <source>
        <dbReference type="ARBA" id="ARBA00022729"/>
    </source>
</evidence>
<dbReference type="InterPro" id="IPR000082">
    <property type="entry name" value="SEA_dom"/>
</dbReference>
<reference evidence="10" key="1">
    <citation type="journal article" date="2023" name="G3 (Bethesda)">
        <title>Whole genome assembly and annotation of the endangered Caribbean coral Acropora cervicornis.</title>
        <authorList>
            <person name="Selwyn J.D."/>
            <person name="Vollmer S.V."/>
        </authorList>
    </citation>
    <scope>NUCLEOTIDE SEQUENCE</scope>
    <source>
        <strain evidence="10">K2</strain>
    </source>
</reference>
<feature type="domain" description="EGF-like" evidence="9">
    <location>
        <begin position="57"/>
        <end position="93"/>
    </location>
</feature>
<dbReference type="EMBL" id="JARQWQ010000010">
    <property type="protein sequence ID" value="KAK2569411.1"/>
    <property type="molecule type" value="Genomic_DNA"/>
</dbReference>
<dbReference type="PANTHER" id="PTHR12916">
    <property type="entry name" value="CYTOCHROME C OXIDASE POLYPEPTIDE VIC-2"/>
    <property type="match status" value="1"/>
</dbReference>
<feature type="disulfide bond" evidence="5">
    <location>
        <begin position="121"/>
        <end position="130"/>
    </location>
</feature>
<feature type="domain" description="EGF-like" evidence="9">
    <location>
        <begin position="95"/>
        <end position="131"/>
    </location>
</feature>
<feature type="compositionally biased region" description="Polar residues" evidence="6">
    <location>
        <begin position="1289"/>
        <end position="1304"/>
    </location>
</feature>
<dbReference type="InterPro" id="IPR009030">
    <property type="entry name" value="Growth_fac_rcpt_cys_sf"/>
</dbReference>
<keyword evidence="3" id="KW-0677">Repeat</keyword>
<keyword evidence="11" id="KW-1185">Reference proteome</keyword>
<keyword evidence="7" id="KW-0812">Transmembrane</keyword>
<dbReference type="InterPro" id="IPR036364">
    <property type="entry name" value="SEA_dom_sf"/>
</dbReference>
<keyword evidence="4 5" id="KW-1015">Disulfide bond</keyword>
<evidence type="ECO:0000256" key="5">
    <source>
        <dbReference type="PROSITE-ProRule" id="PRU00076"/>
    </source>
</evidence>
<feature type="transmembrane region" description="Helical" evidence="7">
    <location>
        <begin position="1003"/>
        <end position="1024"/>
    </location>
</feature>
<dbReference type="SMART" id="SM00179">
    <property type="entry name" value="EGF_CA"/>
    <property type="match status" value="2"/>
</dbReference>
<dbReference type="PROSITE" id="PS00022">
    <property type="entry name" value="EGF_1"/>
    <property type="match status" value="2"/>
</dbReference>
<keyword evidence="2" id="KW-0732">Signal</keyword>
<dbReference type="CDD" id="cd00054">
    <property type="entry name" value="EGF_CA"/>
    <property type="match status" value="2"/>
</dbReference>
<accession>A0AAD9QXT2</accession>